<organism evidence="2 3">
    <name type="scientific">Roseospira visakhapatnamensis</name>
    <dbReference type="NCBI Taxonomy" id="390880"/>
    <lineage>
        <taxon>Bacteria</taxon>
        <taxon>Pseudomonadati</taxon>
        <taxon>Pseudomonadota</taxon>
        <taxon>Alphaproteobacteria</taxon>
        <taxon>Rhodospirillales</taxon>
        <taxon>Rhodospirillaceae</taxon>
        <taxon>Roseospira</taxon>
    </lineage>
</organism>
<proteinExistence type="predicted"/>
<dbReference type="PROSITE" id="PS51257">
    <property type="entry name" value="PROKAR_LIPOPROTEIN"/>
    <property type="match status" value="1"/>
</dbReference>
<feature type="region of interest" description="Disordered" evidence="1">
    <location>
        <begin position="210"/>
        <end position="233"/>
    </location>
</feature>
<comment type="caution">
    <text evidence="2">The sequence shown here is derived from an EMBL/GenBank/DDBJ whole genome shotgun (WGS) entry which is preliminary data.</text>
</comment>
<gene>
    <name evidence="2" type="ORF">GGD89_003089</name>
</gene>
<reference evidence="2 3" key="1">
    <citation type="submission" date="2020-08" db="EMBL/GenBank/DDBJ databases">
        <title>Genome sequencing of Purple Non-Sulfur Bacteria from various extreme environments.</title>
        <authorList>
            <person name="Mayer M."/>
        </authorList>
    </citation>
    <scope>NUCLEOTIDE SEQUENCE [LARGE SCALE GENOMIC DNA]</scope>
    <source>
        <strain evidence="2 3">JA131</strain>
    </source>
</reference>
<keyword evidence="2" id="KW-0449">Lipoprotein</keyword>
<sequence length="313" mass="32219">MRSKLLRYTAIAVVGAGLLSACQTTGSNKYGYDYSADVCKVQRDRLLEQQDYFAEDLIKGVVGGAAVGALAGVLGAAITGGDIGEGAAIGAISGAVAGAGAAYFNHVLKESGNQSRLLSTILLDMESDAERLARTQRALDALIACRRGEAQTIRANVRAGTIDAATGRTQMATLNKKLREDLRVAREINGNVAERRTEFRVAAVQVGAVPGSRPPPRTSVSSAPPAAATAARPTVQVTAENKPTQAKIGQTYTTLEKRSVAVDSKVTELASLEQSTAGDGGFSTSWLPGAPAISLAVTPMPAKVGACGVCSGS</sequence>
<evidence type="ECO:0000313" key="2">
    <source>
        <dbReference type="EMBL" id="MBB4267445.1"/>
    </source>
</evidence>
<keyword evidence="3" id="KW-1185">Reference proteome</keyword>
<dbReference type="RefSeq" id="WP_184046844.1">
    <property type="nucleotide sequence ID" value="NZ_JACIGK010000027.1"/>
</dbReference>
<dbReference type="AlphaFoldDB" id="A0A7W6RF87"/>
<feature type="compositionally biased region" description="Low complexity" evidence="1">
    <location>
        <begin position="218"/>
        <end position="233"/>
    </location>
</feature>
<dbReference type="EMBL" id="JACIGK010000027">
    <property type="protein sequence ID" value="MBB4267445.1"/>
    <property type="molecule type" value="Genomic_DNA"/>
</dbReference>
<evidence type="ECO:0000313" key="3">
    <source>
        <dbReference type="Proteomes" id="UP000554286"/>
    </source>
</evidence>
<accession>A0A7W6RF87</accession>
<dbReference type="Proteomes" id="UP000554286">
    <property type="component" value="Unassembled WGS sequence"/>
</dbReference>
<evidence type="ECO:0000256" key="1">
    <source>
        <dbReference type="SAM" id="MobiDB-lite"/>
    </source>
</evidence>
<name>A0A7W6RF87_9PROT</name>
<protein>
    <submittedName>
        <fullName evidence="2">Outer membrane lipoprotein SlyB</fullName>
    </submittedName>
</protein>